<evidence type="ECO:0000256" key="5">
    <source>
        <dbReference type="ARBA" id="ARBA00022927"/>
    </source>
</evidence>
<protein>
    <recommendedName>
        <fullName evidence="3 10">Conserved oligomeric Golgi complex subunit 6</fullName>
        <shortName evidence="10">COG complex subunit 6</shortName>
    </recommendedName>
    <alternativeName>
        <fullName evidence="8 10">Component of oligomeric Golgi complex 6</fullName>
    </alternativeName>
</protein>
<evidence type="ECO:0000256" key="9">
    <source>
        <dbReference type="ARBA" id="ARBA00043873"/>
    </source>
</evidence>
<evidence type="ECO:0000313" key="13">
    <source>
        <dbReference type="EMBL" id="GME66595.1"/>
    </source>
</evidence>
<dbReference type="AlphaFoldDB" id="A0A9W6SSS7"/>
<evidence type="ECO:0000256" key="6">
    <source>
        <dbReference type="ARBA" id="ARBA00023034"/>
    </source>
</evidence>
<comment type="function">
    <text evidence="9">Acts as a component of the peripheral membrane COG complex that is involved in intra-Golgi protein trafficking. COG is located at the cis-Golgi, and regulates tethering of retrograde intra-Golgi vesicles and possibly a number of other membrane trafficking events.</text>
</comment>
<feature type="domain" description="Conserved Oligomeric Golgi complex subunit 6 C-terminal" evidence="12">
    <location>
        <begin position="325"/>
        <end position="840"/>
    </location>
</feature>
<reference evidence="13" key="1">
    <citation type="submission" date="2023-04" db="EMBL/GenBank/DDBJ databases">
        <title>Candida boidinii NBRC 10035.</title>
        <authorList>
            <person name="Ichikawa N."/>
            <person name="Sato H."/>
            <person name="Tonouchi N."/>
        </authorList>
    </citation>
    <scope>NUCLEOTIDE SEQUENCE</scope>
    <source>
        <strain evidence="13">NBRC 10035</strain>
    </source>
</reference>
<evidence type="ECO:0000256" key="1">
    <source>
        <dbReference type="ARBA" id="ARBA00004395"/>
    </source>
</evidence>
<comment type="similarity">
    <text evidence="2 10">Belongs to the COG6 family.</text>
</comment>
<proteinExistence type="inferred from homology"/>
<evidence type="ECO:0000256" key="3">
    <source>
        <dbReference type="ARBA" id="ARBA00020973"/>
    </source>
</evidence>
<keyword evidence="4 10" id="KW-0813">Transport</keyword>
<dbReference type="PANTHER" id="PTHR21506">
    <property type="entry name" value="COMPONENT OF OLIGOMERIC GOLGI COMPLEX 6"/>
    <property type="match status" value="1"/>
</dbReference>
<evidence type="ECO:0000256" key="2">
    <source>
        <dbReference type="ARBA" id="ARBA00011023"/>
    </source>
</evidence>
<evidence type="ECO:0000256" key="8">
    <source>
        <dbReference type="ARBA" id="ARBA00031348"/>
    </source>
</evidence>
<dbReference type="PANTHER" id="PTHR21506:SF0">
    <property type="entry name" value="CONSERVED OLIGOMERIC GOLGI COMPLEX SUBUNIT 6"/>
    <property type="match status" value="1"/>
</dbReference>
<dbReference type="Proteomes" id="UP001165120">
    <property type="component" value="Unassembled WGS sequence"/>
</dbReference>
<evidence type="ECO:0000256" key="7">
    <source>
        <dbReference type="ARBA" id="ARBA00023136"/>
    </source>
</evidence>
<evidence type="ECO:0000259" key="11">
    <source>
        <dbReference type="Pfam" id="PF06419"/>
    </source>
</evidence>
<dbReference type="Pfam" id="PF06419">
    <property type="entry name" value="COG6_N"/>
    <property type="match status" value="1"/>
</dbReference>
<evidence type="ECO:0000256" key="4">
    <source>
        <dbReference type="ARBA" id="ARBA00022448"/>
    </source>
</evidence>
<comment type="subunit">
    <text evidence="10">Component of the conserved oligomeric Golgi complex.</text>
</comment>
<dbReference type="InterPro" id="IPR048368">
    <property type="entry name" value="COG6_N"/>
</dbReference>
<evidence type="ECO:0000256" key="10">
    <source>
        <dbReference type="RuleBase" id="RU365075"/>
    </source>
</evidence>
<gene>
    <name evidence="13" type="ORF">Cboi02_000005800</name>
</gene>
<evidence type="ECO:0000313" key="14">
    <source>
        <dbReference type="Proteomes" id="UP001165120"/>
    </source>
</evidence>
<dbReference type="EMBL" id="BSXN01000009">
    <property type="protein sequence ID" value="GME66595.1"/>
    <property type="molecule type" value="Genomic_DNA"/>
</dbReference>
<dbReference type="GO" id="GO:0017119">
    <property type="term" value="C:Golgi transport complex"/>
    <property type="evidence" value="ECO:0007669"/>
    <property type="project" value="UniProtKB-UniRule"/>
</dbReference>
<dbReference type="GO" id="GO:0000139">
    <property type="term" value="C:Golgi membrane"/>
    <property type="evidence" value="ECO:0007669"/>
    <property type="project" value="UniProtKB-SubCell"/>
</dbReference>
<dbReference type="SMART" id="SM01087">
    <property type="entry name" value="COG6"/>
    <property type="match status" value="1"/>
</dbReference>
<organism evidence="13 14">
    <name type="scientific">Candida boidinii</name>
    <name type="common">Yeast</name>
    <dbReference type="NCBI Taxonomy" id="5477"/>
    <lineage>
        <taxon>Eukaryota</taxon>
        <taxon>Fungi</taxon>
        <taxon>Dikarya</taxon>
        <taxon>Ascomycota</taxon>
        <taxon>Saccharomycotina</taxon>
        <taxon>Pichiomycetes</taxon>
        <taxon>Pichiales</taxon>
        <taxon>Pichiaceae</taxon>
        <taxon>Ogataea</taxon>
        <taxon>Ogataea/Candida clade</taxon>
    </lineage>
</organism>
<comment type="function">
    <text evidence="10">Acts as component of the peripheral membrane COG complex that is involved in intra-Golgi protein trafficking. COG is located at the cis-Golgi, and regulates tethering of retrograde intra-Golgi vesicles and possibly a number of other membrane trafficking events.</text>
</comment>
<dbReference type="InterPro" id="IPR048369">
    <property type="entry name" value="COG6_C"/>
</dbReference>
<sequence>MDFVYETYVDQSDTSNGSSSNLKIPPIPSGPLKLPNLNVYKDNLTKKITSLSILKDLSGLNNSSSGSDQNNDSESDKKAFEYAKISLELINDGTTGHKALEPQLSGSSSDALGNRLARVLNTSNFDSSIRTSLVILQSRIDENLMLSRSMGTNAPNNKVPSNGMDIQSSILYDTASTIDYHHLADTNILGSVARRKLRGEVEKDLIKQHFQSLKKFQAVVRKLSVVKEDVDHLNLTYTTISTKLSERAEDNSAFLETVDKLYDTRNSLLVKKELLNSFKNVFTLNLYEEHVLQNGVVNNEFFNVLKKAEKIYDNCEVLLGMNNEKLGMDIMTKMNVLIEKAIDRIAESIKKQLNSYFRRNEDVKNRSQEEADAFERSLVYILNKRESRFDEIVSEVTQSRSRSLLDEFLSQLNNYTETVKKEQKQEQVQKLNFLRQGKDINSSLIITSYDSKRFISDLLAFLHGLIANEKELIDGLFTISLEHKDENLSSSKNLDPVITSVLNKVISSISRPFKASFEQILRNESKPLILESLYSLIDLYGMMFRKVLSDSSDTSTGGNVNLLTTLDIMKEMTVDKLLIVVQTKLKEVSSSVETDEIDDDLTIPDWIIDFYSLFLPMFNSVSYNDKTFLNLTDDKLEDFFKYLFDEPLDLIERTCKKSEQLKGDNVTSNVFKINCYDFIISKIISYPILQKKNEKIEELLNSRKARLEDLEFNALITDCGLSDIYNLVNMIFSIEKDLEFFEVSFYEPITENKMFNVATFIEVNKKFQANLPFVLLNQQEKTLSKLTSPLISSDVSYSSSIRFVNFYYRLTLIIKQFLKTPDGHSVDPLTWDDFHVATLLGIDEEYSKQRYDFTPSVEPESES</sequence>
<name>A0A9W6SSS7_CANBO</name>
<comment type="caution">
    <text evidence="13">The sequence shown here is derived from an EMBL/GenBank/DDBJ whole genome shotgun (WGS) entry which is preliminary data.</text>
</comment>
<keyword evidence="7 10" id="KW-0472">Membrane</keyword>
<accession>A0A9W6SSS7</accession>
<keyword evidence="6 10" id="KW-0333">Golgi apparatus</keyword>
<keyword evidence="5 10" id="KW-0653">Protein transport</keyword>
<dbReference type="InterPro" id="IPR010490">
    <property type="entry name" value="COG6"/>
</dbReference>
<dbReference type="Pfam" id="PF20653">
    <property type="entry name" value="COG6_C"/>
    <property type="match status" value="1"/>
</dbReference>
<dbReference type="GO" id="GO:0015031">
    <property type="term" value="P:protein transport"/>
    <property type="evidence" value="ECO:0007669"/>
    <property type="project" value="UniProtKB-KW"/>
</dbReference>
<comment type="subcellular location">
    <subcellularLocation>
        <location evidence="1 10">Golgi apparatus membrane</location>
        <topology evidence="1 10">Peripheral membrane protein</topology>
    </subcellularLocation>
</comment>
<dbReference type="GO" id="GO:0006891">
    <property type="term" value="P:intra-Golgi vesicle-mediated transport"/>
    <property type="evidence" value="ECO:0007669"/>
    <property type="project" value="UniProtKB-UniRule"/>
</dbReference>
<keyword evidence="14" id="KW-1185">Reference proteome</keyword>
<evidence type="ECO:0000259" key="12">
    <source>
        <dbReference type="Pfam" id="PF20653"/>
    </source>
</evidence>
<feature type="domain" description="Conserved oligomeric complex COG6 N-terminal" evidence="11">
    <location>
        <begin position="193"/>
        <end position="295"/>
    </location>
</feature>